<evidence type="ECO:0000256" key="1">
    <source>
        <dbReference type="SAM" id="Phobius"/>
    </source>
</evidence>
<keyword evidence="1" id="KW-1133">Transmembrane helix</keyword>
<evidence type="ECO:0000313" key="2">
    <source>
        <dbReference type="EMBL" id="CAK9055567.1"/>
    </source>
</evidence>
<gene>
    <name evidence="2" type="ORF">SCF082_LOCUS30013</name>
</gene>
<organism evidence="2 3">
    <name type="scientific">Durusdinium trenchii</name>
    <dbReference type="NCBI Taxonomy" id="1381693"/>
    <lineage>
        <taxon>Eukaryota</taxon>
        <taxon>Sar</taxon>
        <taxon>Alveolata</taxon>
        <taxon>Dinophyceae</taxon>
        <taxon>Suessiales</taxon>
        <taxon>Symbiodiniaceae</taxon>
        <taxon>Durusdinium</taxon>
    </lineage>
</organism>
<keyword evidence="1" id="KW-0472">Membrane</keyword>
<keyword evidence="3" id="KW-1185">Reference proteome</keyword>
<proteinExistence type="predicted"/>
<dbReference type="Proteomes" id="UP001642464">
    <property type="component" value="Unassembled WGS sequence"/>
</dbReference>
<comment type="caution">
    <text evidence="2">The sequence shown here is derived from an EMBL/GenBank/DDBJ whole genome shotgun (WGS) entry which is preliminary data.</text>
</comment>
<keyword evidence="1" id="KW-0812">Transmembrane</keyword>
<feature type="transmembrane region" description="Helical" evidence="1">
    <location>
        <begin position="34"/>
        <end position="56"/>
    </location>
</feature>
<sequence>MGFRSSSYDVKLNKQDDILTRAGFFRMLNLMLGLVQFGIIVAGPPCSLFVAACASVHRRRADQVLGDQSRMSVRLGNQIWINVVALTKG</sequence>
<evidence type="ECO:0000313" key="3">
    <source>
        <dbReference type="Proteomes" id="UP001642464"/>
    </source>
</evidence>
<name>A0ABP0MXK4_9DINO</name>
<dbReference type="EMBL" id="CAXAMM010024558">
    <property type="protein sequence ID" value="CAK9055567.1"/>
    <property type="molecule type" value="Genomic_DNA"/>
</dbReference>
<reference evidence="2 3" key="1">
    <citation type="submission" date="2024-02" db="EMBL/GenBank/DDBJ databases">
        <authorList>
            <person name="Chen Y."/>
            <person name="Shah S."/>
            <person name="Dougan E. K."/>
            <person name="Thang M."/>
            <person name="Chan C."/>
        </authorList>
    </citation>
    <scope>NUCLEOTIDE SEQUENCE [LARGE SCALE GENOMIC DNA]</scope>
</reference>
<accession>A0ABP0MXK4</accession>
<protein>
    <submittedName>
        <fullName evidence="2">WD_REPEATS_REGION domain-containing protein</fullName>
    </submittedName>
</protein>